<organism evidence="2 3">
    <name type="scientific">Laccaria amethystina LaAM-08-1</name>
    <dbReference type="NCBI Taxonomy" id="1095629"/>
    <lineage>
        <taxon>Eukaryota</taxon>
        <taxon>Fungi</taxon>
        <taxon>Dikarya</taxon>
        <taxon>Basidiomycota</taxon>
        <taxon>Agaricomycotina</taxon>
        <taxon>Agaricomycetes</taxon>
        <taxon>Agaricomycetidae</taxon>
        <taxon>Agaricales</taxon>
        <taxon>Agaricineae</taxon>
        <taxon>Hydnangiaceae</taxon>
        <taxon>Laccaria</taxon>
    </lineage>
</organism>
<evidence type="ECO:0000313" key="3">
    <source>
        <dbReference type="Proteomes" id="UP000054477"/>
    </source>
</evidence>
<evidence type="ECO:0000313" key="2">
    <source>
        <dbReference type="EMBL" id="KIJ95434.1"/>
    </source>
</evidence>
<dbReference type="AlphaFoldDB" id="A0A0C9WJX1"/>
<dbReference type="EMBL" id="KN838756">
    <property type="protein sequence ID" value="KIJ95434.1"/>
    <property type="molecule type" value="Genomic_DNA"/>
</dbReference>
<reference evidence="2 3" key="1">
    <citation type="submission" date="2014-04" db="EMBL/GenBank/DDBJ databases">
        <authorList>
            <consortium name="DOE Joint Genome Institute"/>
            <person name="Kuo A."/>
            <person name="Kohler A."/>
            <person name="Nagy L.G."/>
            <person name="Floudas D."/>
            <person name="Copeland A."/>
            <person name="Barry K.W."/>
            <person name="Cichocki N."/>
            <person name="Veneault-Fourrey C."/>
            <person name="LaButti K."/>
            <person name="Lindquist E.A."/>
            <person name="Lipzen A."/>
            <person name="Lundell T."/>
            <person name="Morin E."/>
            <person name="Murat C."/>
            <person name="Sun H."/>
            <person name="Tunlid A."/>
            <person name="Henrissat B."/>
            <person name="Grigoriev I.V."/>
            <person name="Hibbett D.S."/>
            <person name="Martin F."/>
            <person name="Nordberg H.P."/>
            <person name="Cantor M.N."/>
            <person name="Hua S.X."/>
        </authorList>
    </citation>
    <scope>NUCLEOTIDE SEQUENCE [LARGE SCALE GENOMIC DNA]</scope>
    <source>
        <strain evidence="2 3">LaAM-08-1</strain>
    </source>
</reference>
<sequence length="106" mass="11279">MKLSVALFQISSALFCTLVAQAAILPRQGKTTTPDNTVVVAGTDNFCLVVPKAVHTNVGDSEYPGGETVYCSAKAKTSPLQGDLAPNFWSNVDKECNNTLLKNANF</sequence>
<keyword evidence="3" id="KW-1185">Reference proteome</keyword>
<dbReference type="Proteomes" id="UP000054477">
    <property type="component" value="Unassembled WGS sequence"/>
</dbReference>
<feature type="signal peptide" evidence="1">
    <location>
        <begin position="1"/>
        <end position="22"/>
    </location>
</feature>
<keyword evidence="1" id="KW-0732">Signal</keyword>
<feature type="chain" id="PRO_5002205354" evidence="1">
    <location>
        <begin position="23"/>
        <end position="106"/>
    </location>
</feature>
<reference evidence="3" key="2">
    <citation type="submission" date="2015-01" db="EMBL/GenBank/DDBJ databases">
        <title>Evolutionary Origins and Diversification of the Mycorrhizal Mutualists.</title>
        <authorList>
            <consortium name="DOE Joint Genome Institute"/>
            <consortium name="Mycorrhizal Genomics Consortium"/>
            <person name="Kohler A."/>
            <person name="Kuo A."/>
            <person name="Nagy L.G."/>
            <person name="Floudas D."/>
            <person name="Copeland A."/>
            <person name="Barry K.W."/>
            <person name="Cichocki N."/>
            <person name="Veneault-Fourrey C."/>
            <person name="LaButti K."/>
            <person name="Lindquist E.A."/>
            <person name="Lipzen A."/>
            <person name="Lundell T."/>
            <person name="Morin E."/>
            <person name="Murat C."/>
            <person name="Riley R."/>
            <person name="Ohm R."/>
            <person name="Sun H."/>
            <person name="Tunlid A."/>
            <person name="Henrissat B."/>
            <person name="Grigoriev I.V."/>
            <person name="Hibbett D.S."/>
            <person name="Martin F."/>
        </authorList>
    </citation>
    <scope>NUCLEOTIDE SEQUENCE [LARGE SCALE GENOMIC DNA]</scope>
    <source>
        <strain evidence="3">LaAM-08-1</strain>
    </source>
</reference>
<dbReference type="OrthoDB" id="3228428at2759"/>
<proteinExistence type="predicted"/>
<evidence type="ECO:0000256" key="1">
    <source>
        <dbReference type="SAM" id="SignalP"/>
    </source>
</evidence>
<dbReference type="HOGENOM" id="CLU_2223686_0_0_1"/>
<protein>
    <submittedName>
        <fullName evidence="2">Uncharacterized protein</fullName>
    </submittedName>
</protein>
<gene>
    <name evidence="2" type="ORF">K443DRAFT_11400</name>
</gene>
<name>A0A0C9WJX1_9AGAR</name>
<accession>A0A0C9WJX1</accession>